<organism evidence="1 2">
    <name type="scientific">Candidatus Syntrophonatronum acetioxidans</name>
    <dbReference type="NCBI Taxonomy" id="1795816"/>
    <lineage>
        <taxon>Bacteria</taxon>
        <taxon>Bacillati</taxon>
        <taxon>Bacillota</taxon>
        <taxon>Clostridia</taxon>
        <taxon>Eubacteriales</taxon>
        <taxon>Syntrophomonadaceae</taxon>
        <taxon>Candidatus Syntrophonatronum</taxon>
    </lineage>
</organism>
<accession>A0A424YG73</accession>
<reference evidence="1 2" key="1">
    <citation type="submission" date="2018-08" db="EMBL/GenBank/DDBJ databases">
        <title>The metabolism and importance of syntrophic acetate oxidation coupled to methane or sulfide production in haloalkaline environments.</title>
        <authorList>
            <person name="Timmers P.H.A."/>
            <person name="Vavourakis C.D."/>
            <person name="Sorokin D.Y."/>
            <person name="Sinninghe Damste J.S."/>
            <person name="Muyzer G."/>
            <person name="Stams A.J.M."/>
            <person name="Plugge C.M."/>
        </authorList>
    </citation>
    <scope>NUCLEOTIDE SEQUENCE [LARGE SCALE GENOMIC DNA]</scope>
    <source>
        <strain evidence="1">MSAO_Bac1</strain>
    </source>
</reference>
<evidence type="ECO:0000313" key="2">
    <source>
        <dbReference type="Proteomes" id="UP000285138"/>
    </source>
</evidence>
<name>A0A424YG73_9FIRM</name>
<dbReference type="AlphaFoldDB" id="A0A424YG73"/>
<comment type="caution">
    <text evidence="1">The sequence shown here is derived from an EMBL/GenBank/DDBJ whole genome shotgun (WGS) entry which is preliminary data.</text>
</comment>
<dbReference type="EMBL" id="QZAA01000103">
    <property type="protein sequence ID" value="RQD76887.1"/>
    <property type="molecule type" value="Genomic_DNA"/>
</dbReference>
<sequence>MKICQKCASLVFEEKVNEGDSLLCSDCLFYMKLLNYYVAYQKRGFQAGEKERKKYLVKEGV</sequence>
<evidence type="ECO:0000313" key="1">
    <source>
        <dbReference type="EMBL" id="RQD76887.1"/>
    </source>
</evidence>
<protein>
    <submittedName>
        <fullName evidence="1">Uncharacterized protein</fullName>
    </submittedName>
</protein>
<proteinExistence type="predicted"/>
<dbReference type="Proteomes" id="UP000285138">
    <property type="component" value="Unassembled WGS sequence"/>
</dbReference>
<gene>
    <name evidence="1" type="ORF">D5R97_03460</name>
</gene>